<accession>A0A2T7UVC9</accession>
<dbReference type="EMBL" id="QDDR01000002">
    <property type="protein sequence ID" value="PVE48735.1"/>
    <property type="molecule type" value="Genomic_DNA"/>
</dbReference>
<dbReference type="OrthoDB" id="143770at2"/>
<evidence type="ECO:0000313" key="5">
    <source>
        <dbReference type="EMBL" id="PVE48735.1"/>
    </source>
</evidence>
<dbReference type="InterPro" id="IPR006094">
    <property type="entry name" value="Oxid_FAD_bind_N"/>
</dbReference>
<name>A0A2T7UVC9_9RHOB</name>
<dbReference type="InterPro" id="IPR016166">
    <property type="entry name" value="FAD-bd_PCMH"/>
</dbReference>
<dbReference type="PROSITE" id="PS51387">
    <property type="entry name" value="FAD_PCMH"/>
    <property type="match status" value="1"/>
</dbReference>
<keyword evidence="6" id="KW-1185">Reference proteome</keyword>
<evidence type="ECO:0000313" key="6">
    <source>
        <dbReference type="Proteomes" id="UP000244810"/>
    </source>
</evidence>
<keyword evidence="2" id="KW-0285">Flavoprotein</keyword>
<keyword evidence="3" id="KW-0560">Oxidoreductase</keyword>
<keyword evidence="2" id="KW-0274">FAD</keyword>
<comment type="similarity">
    <text evidence="1">Belongs to the oxygen-dependent FAD-linked oxidoreductase family.</text>
</comment>
<dbReference type="InterPro" id="IPR016169">
    <property type="entry name" value="FAD-bd_PCMH_sub2"/>
</dbReference>
<reference evidence="5 6" key="1">
    <citation type="journal article" date="2011" name="Syst. Appl. Microbiol.">
        <title>Defluviimonas denitrificans gen. nov., sp. nov., and Pararhodobacter aggregans gen. nov., sp. nov., non-phototrophic Rhodobacteraceae from the biofilter of a marine aquaculture.</title>
        <authorList>
            <person name="Foesel B.U."/>
            <person name="Drake H.L."/>
            <person name="Schramm A."/>
        </authorList>
    </citation>
    <scope>NUCLEOTIDE SEQUENCE [LARGE SCALE GENOMIC DNA]</scope>
    <source>
        <strain evidence="5 6">D1-19</strain>
    </source>
</reference>
<evidence type="ECO:0000259" key="4">
    <source>
        <dbReference type="PROSITE" id="PS51387"/>
    </source>
</evidence>
<dbReference type="PANTHER" id="PTHR13878:SF53">
    <property type="entry name" value="CYTOKININ DEHYDROGENASE 6"/>
    <property type="match status" value="1"/>
</dbReference>
<dbReference type="PANTHER" id="PTHR13878">
    <property type="entry name" value="GULONOLACTONE OXIDASE"/>
    <property type="match status" value="1"/>
</dbReference>
<dbReference type="InterPro" id="IPR050432">
    <property type="entry name" value="FAD-linked_Oxidoreductases_BP"/>
</dbReference>
<dbReference type="Gene3D" id="3.30.465.10">
    <property type="match status" value="1"/>
</dbReference>
<dbReference type="Proteomes" id="UP000244810">
    <property type="component" value="Unassembled WGS sequence"/>
</dbReference>
<dbReference type="AlphaFoldDB" id="A0A2T7UVC9"/>
<dbReference type="Pfam" id="PF01565">
    <property type="entry name" value="FAD_binding_4"/>
    <property type="match status" value="1"/>
</dbReference>
<organism evidence="5 6">
    <name type="scientific">Pararhodobacter aggregans</name>
    <dbReference type="NCBI Taxonomy" id="404875"/>
    <lineage>
        <taxon>Bacteria</taxon>
        <taxon>Pseudomonadati</taxon>
        <taxon>Pseudomonadota</taxon>
        <taxon>Alphaproteobacteria</taxon>
        <taxon>Rhodobacterales</taxon>
        <taxon>Paracoccaceae</taxon>
        <taxon>Pararhodobacter</taxon>
    </lineage>
</organism>
<proteinExistence type="inferred from homology"/>
<protein>
    <submittedName>
        <fullName evidence="5">FAD-linked oxidase</fullName>
    </submittedName>
</protein>
<dbReference type="GO" id="GO:0016491">
    <property type="term" value="F:oxidoreductase activity"/>
    <property type="evidence" value="ECO:0007669"/>
    <property type="project" value="UniProtKB-KW"/>
</dbReference>
<dbReference type="InterPro" id="IPR036318">
    <property type="entry name" value="FAD-bd_PCMH-like_sf"/>
</dbReference>
<evidence type="ECO:0000256" key="3">
    <source>
        <dbReference type="ARBA" id="ARBA00023002"/>
    </source>
</evidence>
<evidence type="ECO:0000256" key="2">
    <source>
        <dbReference type="ARBA" id="ARBA00022827"/>
    </source>
</evidence>
<gene>
    <name evidence="5" type="ORF">DDE23_06705</name>
</gene>
<dbReference type="GO" id="GO:0071949">
    <property type="term" value="F:FAD binding"/>
    <property type="evidence" value="ECO:0007669"/>
    <property type="project" value="InterPro"/>
</dbReference>
<dbReference type="RefSeq" id="WP_107750342.1">
    <property type="nucleotide sequence ID" value="NZ_QBKF01000002.1"/>
</dbReference>
<dbReference type="SUPFAM" id="SSF56176">
    <property type="entry name" value="FAD-binding/transporter-associated domain-like"/>
    <property type="match status" value="1"/>
</dbReference>
<sequence>MQLSGWGRYPRTEGRLSTPRTEVELAALLTGGAITPRGMGRAYGDPAIGAHAVSTRHLDRMLAFDAATGQLVAEAGVTLGAIIKAFLPLGWFPSVTPGTQFVSLGGAIAADVHGKNHHAEGSFGAFVDWIDLMGPEGQVSRCSRTENADLFHWTLGGMGLSGFILRAAIRLKRVESGWIRQTTLAAPHLEAALEAFEATYSATYSMAWIDCAATGARMGRSIVMNGEHARLADLPPAKRAQPFAARGHLSPRVPFDFPGFVLNPWTIRAFNELYYLMGKRGAGPSLTGWEPFFYPLDAIRDWNRIYGRRGFIQFQCVVPLETKAEGLRAILDAITRSGAGSFLAVLKRFGPQESALSFPMEGYTLALDFPVTHRSLDLMPDLDRITADFGGRFYLAKDSRISAETLRRTDPRWQAFVEMRRETGLAQAFTSAQASRLGL</sequence>
<evidence type="ECO:0000256" key="1">
    <source>
        <dbReference type="ARBA" id="ARBA00005466"/>
    </source>
</evidence>
<feature type="domain" description="FAD-binding PCMH-type" evidence="4">
    <location>
        <begin position="8"/>
        <end position="174"/>
    </location>
</feature>
<comment type="caution">
    <text evidence="5">The sequence shown here is derived from an EMBL/GenBank/DDBJ whole genome shotgun (WGS) entry which is preliminary data.</text>
</comment>